<gene>
    <name evidence="2" type="ORF">EDD74_12228</name>
    <name evidence="1" type="ORF">FAEUMB_31500</name>
</gene>
<comment type="caution">
    <text evidence="2">The sequence shown here is derived from an EMBL/GenBank/DDBJ whole genome shotgun (WGS) entry which is preliminary data.</text>
</comment>
<protein>
    <submittedName>
        <fullName evidence="2">Putative HNHc nuclease</fullName>
    </submittedName>
</protein>
<dbReference type="Proteomes" id="UP000294613">
    <property type="component" value="Unassembled WGS sequence"/>
</dbReference>
<proteinExistence type="predicted"/>
<dbReference type="EMBL" id="SLZV01000022">
    <property type="protein sequence ID" value="TCS65534.1"/>
    <property type="molecule type" value="Genomic_DNA"/>
</dbReference>
<keyword evidence="4" id="KW-1185">Reference proteome</keyword>
<accession>A0A4R3JHT0</accession>
<evidence type="ECO:0000313" key="4">
    <source>
        <dbReference type="Proteomes" id="UP000702954"/>
    </source>
</evidence>
<organism evidence="2 3">
    <name type="scientific">Faecalimonas umbilicata</name>
    <dbReference type="NCBI Taxonomy" id="1912855"/>
    <lineage>
        <taxon>Bacteria</taxon>
        <taxon>Bacillati</taxon>
        <taxon>Bacillota</taxon>
        <taxon>Clostridia</taxon>
        <taxon>Lachnospirales</taxon>
        <taxon>Lachnospiraceae</taxon>
        <taxon>Faecalimonas</taxon>
    </lineage>
</organism>
<sequence>MYEYADIKAYKPDQEGTHLQIFIPDRHLEEAILKKRIKDCMVWLDDGRHISAEQRKKAYATIRDIADFTGYAPEEMKERLKLEHIIRTGCKEFSLSDCTMDTAREFINTMLDLALEMGVPLMDFGSNRTDDIDHYLWACLKNRRCAICGRYGEVHHVDSIGMGNNRKKVNDSDYRKICLCRVHHTEAHTVGMAEFERMYRVYGIKFKEETKNESGNDGIRTDSGTVTVSGGYDGRNQCIC</sequence>
<name>A0A4R3JHT0_9FIRM</name>
<dbReference type="Proteomes" id="UP000702954">
    <property type="component" value="Unassembled WGS sequence"/>
</dbReference>
<dbReference type="RefSeq" id="WP_116442436.1">
    <property type="nucleotide sequence ID" value="NZ_BHEO01000008.1"/>
</dbReference>
<evidence type="ECO:0000313" key="1">
    <source>
        <dbReference type="EMBL" id="GBU06609.1"/>
    </source>
</evidence>
<dbReference type="EMBL" id="BHEO01000008">
    <property type="protein sequence ID" value="GBU06609.1"/>
    <property type="molecule type" value="Genomic_DNA"/>
</dbReference>
<reference evidence="1 4" key="1">
    <citation type="journal article" date="2018" name="Int. J. Syst. Evol. Microbiol.">
        <title>Draft Genome Sequence of Faecalimonas umbilicata JCM 30896T, an Acetate-Producing Bacterium Isolated from Human Feces.</title>
        <authorList>
            <person name="Sakamoto M."/>
            <person name="Ikeyama N."/>
            <person name="Yuki M."/>
            <person name="Ohkuma M."/>
        </authorList>
    </citation>
    <scope>NUCLEOTIDE SEQUENCE [LARGE SCALE GENOMIC DNA]</scope>
    <source>
        <strain evidence="1 4">EGH7</strain>
    </source>
</reference>
<evidence type="ECO:0000313" key="2">
    <source>
        <dbReference type="EMBL" id="TCS65534.1"/>
    </source>
</evidence>
<dbReference type="Pfam" id="PF16784">
    <property type="entry name" value="HNHc_6"/>
    <property type="match status" value="1"/>
</dbReference>
<reference evidence="2 3" key="2">
    <citation type="submission" date="2019-03" db="EMBL/GenBank/DDBJ databases">
        <title>Genomic Encyclopedia of Type Strains, Phase IV (KMG-IV): sequencing the most valuable type-strain genomes for metagenomic binning, comparative biology and taxonomic classification.</title>
        <authorList>
            <person name="Goeker M."/>
        </authorList>
    </citation>
    <scope>NUCLEOTIDE SEQUENCE [LARGE SCALE GENOMIC DNA]</scope>
    <source>
        <strain evidence="2 3">DSM 103426</strain>
    </source>
</reference>
<dbReference type="InterPro" id="IPR041242">
    <property type="entry name" value="HNHc_6"/>
</dbReference>
<evidence type="ECO:0000313" key="3">
    <source>
        <dbReference type="Proteomes" id="UP000294613"/>
    </source>
</evidence>
<dbReference type="AlphaFoldDB" id="A0A4R3JHT0"/>